<dbReference type="InterPro" id="IPR035979">
    <property type="entry name" value="RBD_domain_sf"/>
</dbReference>
<dbReference type="InterPro" id="IPR000504">
    <property type="entry name" value="RRM_dom"/>
</dbReference>
<reference evidence="3" key="3">
    <citation type="submission" date="2015-02" db="UniProtKB">
        <authorList>
            <consortium name="EnsemblProtists"/>
        </authorList>
    </citation>
    <scope>IDENTIFICATION</scope>
    <source>
        <strain evidence="3">DAOM BR144</strain>
    </source>
</reference>
<evidence type="ECO:0000259" key="2">
    <source>
        <dbReference type="PROSITE" id="PS50102"/>
    </source>
</evidence>
<dbReference type="EMBL" id="GL376617">
    <property type="status" value="NOT_ANNOTATED_CDS"/>
    <property type="molecule type" value="Genomic_DNA"/>
</dbReference>
<dbReference type="VEuPathDB" id="FungiDB:PYU1_G007878"/>
<name>K3WSF0_GLOUD</name>
<protein>
    <recommendedName>
        <fullName evidence="2">RRM domain-containing protein</fullName>
    </recommendedName>
</protein>
<dbReference type="STRING" id="431595.K3WSF0"/>
<dbReference type="Pfam" id="PF00076">
    <property type="entry name" value="RRM_1"/>
    <property type="match status" value="1"/>
</dbReference>
<dbReference type="PROSITE" id="PS50102">
    <property type="entry name" value="RRM"/>
    <property type="match status" value="1"/>
</dbReference>
<dbReference type="HOGENOM" id="CLU_2763463_0_0_1"/>
<dbReference type="SUPFAM" id="SSF54928">
    <property type="entry name" value="RNA-binding domain, RBD"/>
    <property type="match status" value="1"/>
</dbReference>
<feature type="domain" description="RRM" evidence="2">
    <location>
        <begin position="8"/>
        <end position="70"/>
    </location>
</feature>
<keyword evidence="4" id="KW-1185">Reference proteome</keyword>
<reference evidence="4" key="2">
    <citation type="submission" date="2010-04" db="EMBL/GenBank/DDBJ databases">
        <authorList>
            <person name="Buell R."/>
            <person name="Hamilton J."/>
            <person name="Hostetler J."/>
        </authorList>
    </citation>
    <scope>NUCLEOTIDE SEQUENCE [LARGE SCALE GENOMIC DNA]</scope>
    <source>
        <strain evidence="4">DAOM:BR144</strain>
    </source>
</reference>
<evidence type="ECO:0000256" key="1">
    <source>
        <dbReference type="PROSITE-ProRule" id="PRU00176"/>
    </source>
</evidence>
<dbReference type="GO" id="GO:0003723">
    <property type="term" value="F:RNA binding"/>
    <property type="evidence" value="ECO:0007669"/>
    <property type="project" value="UniProtKB-UniRule"/>
</dbReference>
<dbReference type="InParanoid" id="K3WSF0"/>
<dbReference type="EnsemblProtists" id="PYU1_T007894">
    <property type="protein sequence ID" value="PYU1_T007894"/>
    <property type="gene ID" value="PYU1_G007878"/>
</dbReference>
<organism evidence="3 4">
    <name type="scientific">Globisporangium ultimum (strain ATCC 200006 / CBS 805.95 / DAOM BR144)</name>
    <name type="common">Pythium ultimum</name>
    <dbReference type="NCBI Taxonomy" id="431595"/>
    <lineage>
        <taxon>Eukaryota</taxon>
        <taxon>Sar</taxon>
        <taxon>Stramenopiles</taxon>
        <taxon>Oomycota</taxon>
        <taxon>Peronosporomycetes</taxon>
        <taxon>Pythiales</taxon>
        <taxon>Pythiaceae</taxon>
        <taxon>Globisporangium</taxon>
    </lineage>
</organism>
<reference evidence="4" key="1">
    <citation type="journal article" date="2010" name="Genome Biol.">
        <title>Genome sequence of the necrotrophic plant pathogen Pythium ultimum reveals original pathogenicity mechanisms and effector repertoire.</title>
        <authorList>
            <person name="Levesque C.A."/>
            <person name="Brouwer H."/>
            <person name="Cano L."/>
            <person name="Hamilton J.P."/>
            <person name="Holt C."/>
            <person name="Huitema E."/>
            <person name="Raffaele S."/>
            <person name="Robideau G.P."/>
            <person name="Thines M."/>
            <person name="Win J."/>
            <person name="Zerillo M.M."/>
            <person name="Beakes G.W."/>
            <person name="Boore J.L."/>
            <person name="Busam D."/>
            <person name="Dumas B."/>
            <person name="Ferriera S."/>
            <person name="Fuerstenberg S.I."/>
            <person name="Gachon C.M."/>
            <person name="Gaulin E."/>
            <person name="Govers F."/>
            <person name="Grenville-Briggs L."/>
            <person name="Horner N."/>
            <person name="Hostetler J."/>
            <person name="Jiang R.H."/>
            <person name="Johnson J."/>
            <person name="Krajaejun T."/>
            <person name="Lin H."/>
            <person name="Meijer H.J."/>
            <person name="Moore B."/>
            <person name="Morris P."/>
            <person name="Phuntmart V."/>
            <person name="Puiu D."/>
            <person name="Shetty J."/>
            <person name="Stajich J.E."/>
            <person name="Tripathy S."/>
            <person name="Wawra S."/>
            <person name="van West P."/>
            <person name="Whitty B.R."/>
            <person name="Coutinho P.M."/>
            <person name="Henrissat B."/>
            <person name="Martin F."/>
            <person name="Thomas P.D."/>
            <person name="Tyler B.M."/>
            <person name="De Vries R.P."/>
            <person name="Kamoun S."/>
            <person name="Yandell M."/>
            <person name="Tisserat N."/>
            <person name="Buell C.R."/>
        </authorList>
    </citation>
    <scope>NUCLEOTIDE SEQUENCE</scope>
    <source>
        <strain evidence="4">DAOM:BR144</strain>
    </source>
</reference>
<evidence type="ECO:0000313" key="4">
    <source>
        <dbReference type="Proteomes" id="UP000019132"/>
    </source>
</evidence>
<sequence length="70" mass="7082">MASEKGATSLALSGLAPSVTESLVTNMFRTYGPILRVSVDGSGGGHVVFAKKANAYRALPATNGAVLAQC</sequence>
<proteinExistence type="predicted"/>
<dbReference type="AlphaFoldDB" id="K3WSF0"/>
<evidence type="ECO:0000313" key="3">
    <source>
        <dbReference type="EnsemblProtists" id="PYU1_T007894"/>
    </source>
</evidence>
<dbReference type="Gene3D" id="3.30.70.330">
    <property type="match status" value="1"/>
</dbReference>
<dbReference type="Proteomes" id="UP000019132">
    <property type="component" value="Unassembled WGS sequence"/>
</dbReference>
<dbReference type="InterPro" id="IPR012677">
    <property type="entry name" value="Nucleotide-bd_a/b_plait_sf"/>
</dbReference>
<keyword evidence="1" id="KW-0694">RNA-binding</keyword>
<accession>K3WSF0</accession>